<dbReference type="GeneID" id="6083313"/>
<accession>B0DV19</accession>
<keyword evidence="4" id="KW-1185">Reference proteome</keyword>
<dbReference type="RefSeq" id="XP_001887787.1">
    <property type="nucleotide sequence ID" value="XM_001887752.1"/>
</dbReference>
<dbReference type="Proteomes" id="UP000001194">
    <property type="component" value="Unassembled WGS sequence"/>
</dbReference>
<sequence length="555" mass="64215">MKGARLREIDLRVAQANDALASIRLDIGHKSFIYRKKINTEESKKGKTRSYDQVNAIDRNLAHHLRVYGQARWALQHLAASEDILSCFKEIKKADTHLLPNISHPNKPGFRNKDIPWFWGFNIHGDSENDVHMEELYRVNYLRTKARYHRWLEESKLVPMEMKWTMRYFTKRAVYWEGLRDLSADGKRCYASRQAAMWRGFHHCIRFSYLNMLFTPRQLKAMERTRPMQMLVYMMSSRCRAATKAWKERPNMSDNEKEIWLSLFRGELDFIWKALGSHAIEEFTYDIPMFLQACVKEYGPPDIDWAVVQTAPDCLVPVYLDNWWVEKDIQDRVGGACDWNDLETFGVALHADMLIKNYHTGSELPLPSATLEIERMKNLRASIARGGKTLEAELDRVYDRLHDLKNRLESSTKSIQVMEHEWRDGWCIAYADRLLAEDAVDDDSDEGHTDAKSLSVAPPINIPANPRVDITSTTSRPKKHAPPTIPPASTADRTSRPIVQILQRAEGFDFKPLRHIKLSSLKPTQLQPQGRRELDGHHLSSSGAPGEFERILSEF</sequence>
<keyword evidence="1" id="KW-0175">Coiled coil</keyword>
<name>B0DV19_LACBS</name>
<evidence type="ECO:0000256" key="2">
    <source>
        <dbReference type="SAM" id="MobiDB-lite"/>
    </source>
</evidence>
<feature type="region of interest" description="Disordered" evidence="2">
    <location>
        <begin position="441"/>
        <end position="496"/>
    </location>
</feature>
<reference evidence="3 4" key="1">
    <citation type="journal article" date="2008" name="Nature">
        <title>The genome of Laccaria bicolor provides insights into mycorrhizal symbiosis.</title>
        <authorList>
            <person name="Martin F."/>
            <person name="Aerts A."/>
            <person name="Ahren D."/>
            <person name="Brun A."/>
            <person name="Danchin E.G.J."/>
            <person name="Duchaussoy F."/>
            <person name="Gibon J."/>
            <person name="Kohler A."/>
            <person name="Lindquist E."/>
            <person name="Pereda V."/>
            <person name="Salamov A."/>
            <person name="Shapiro H.J."/>
            <person name="Wuyts J."/>
            <person name="Blaudez D."/>
            <person name="Buee M."/>
            <person name="Brokstein P."/>
            <person name="Canbaeck B."/>
            <person name="Cohen D."/>
            <person name="Courty P.E."/>
            <person name="Coutinho P.M."/>
            <person name="Delaruelle C."/>
            <person name="Detter J.C."/>
            <person name="Deveau A."/>
            <person name="DiFazio S."/>
            <person name="Duplessis S."/>
            <person name="Fraissinet-Tachet L."/>
            <person name="Lucic E."/>
            <person name="Frey-Klett P."/>
            <person name="Fourrey C."/>
            <person name="Feussner I."/>
            <person name="Gay G."/>
            <person name="Grimwood J."/>
            <person name="Hoegger P.J."/>
            <person name="Jain P."/>
            <person name="Kilaru S."/>
            <person name="Labbe J."/>
            <person name="Lin Y.C."/>
            <person name="Legue V."/>
            <person name="Le Tacon F."/>
            <person name="Marmeisse R."/>
            <person name="Melayah D."/>
            <person name="Montanini B."/>
            <person name="Muratet M."/>
            <person name="Nehls U."/>
            <person name="Niculita-Hirzel H."/>
            <person name="Oudot-Le Secq M.P."/>
            <person name="Peter M."/>
            <person name="Quesneville H."/>
            <person name="Rajashekar B."/>
            <person name="Reich M."/>
            <person name="Rouhier N."/>
            <person name="Schmutz J."/>
            <person name="Yin T."/>
            <person name="Chalot M."/>
            <person name="Henrissat B."/>
            <person name="Kuees U."/>
            <person name="Lucas S."/>
            <person name="Van de Peer Y."/>
            <person name="Podila G.K."/>
            <person name="Polle A."/>
            <person name="Pukkila P.J."/>
            <person name="Richardson P.M."/>
            <person name="Rouze P."/>
            <person name="Sanders I.R."/>
            <person name="Stajich J.E."/>
            <person name="Tunlid A."/>
            <person name="Tuskan G."/>
            <person name="Grigoriev I.V."/>
        </authorList>
    </citation>
    <scope>NUCLEOTIDE SEQUENCE [LARGE SCALE GENOMIC DNA]</scope>
    <source>
        <strain evidence="4">S238N-H82 / ATCC MYA-4686</strain>
    </source>
</reference>
<dbReference type="OrthoDB" id="3265433at2759"/>
<feature type="coiled-coil region" evidence="1">
    <location>
        <begin position="387"/>
        <end position="421"/>
    </location>
</feature>
<dbReference type="KEGG" id="lbc:LACBIDRAFT_333145"/>
<dbReference type="AlphaFoldDB" id="B0DV19"/>
<dbReference type="EMBL" id="DS547137">
    <property type="protein sequence ID" value="EDR01711.1"/>
    <property type="molecule type" value="Genomic_DNA"/>
</dbReference>
<proteinExistence type="predicted"/>
<evidence type="ECO:0000256" key="1">
    <source>
        <dbReference type="SAM" id="Coils"/>
    </source>
</evidence>
<feature type="region of interest" description="Disordered" evidence="2">
    <location>
        <begin position="519"/>
        <end position="555"/>
    </location>
</feature>
<evidence type="ECO:0000313" key="3">
    <source>
        <dbReference type="EMBL" id="EDR01711.1"/>
    </source>
</evidence>
<gene>
    <name evidence="3" type="ORF">LACBIDRAFT_333145</name>
</gene>
<dbReference type="HOGENOM" id="CLU_490955_0_0_1"/>
<dbReference type="InParanoid" id="B0DV19"/>
<protein>
    <submittedName>
        <fullName evidence="3">Predicted protein</fullName>
    </submittedName>
</protein>
<evidence type="ECO:0000313" key="4">
    <source>
        <dbReference type="Proteomes" id="UP000001194"/>
    </source>
</evidence>
<organism evidence="4">
    <name type="scientific">Laccaria bicolor (strain S238N-H82 / ATCC MYA-4686)</name>
    <name type="common">Bicoloured deceiver</name>
    <name type="synonym">Laccaria laccata var. bicolor</name>
    <dbReference type="NCBI Taxonomy" id="486041"/>
    <lineage>
        <taxon>Eukaryota</taxon>
        <taxon>Fungi</taxon>
        <taxon>Dikarya</taxon>
        <taxon>Basidiomycota</taxon>
        <taxon>Agaricomycotina</taxon>
        <taxon>Agaricomycetes</taxon>
        <taxon>Agaricomycetidae</taxon>
        <taxon>Agaricales</taxon>
        <taxon>Agaricineae</taxon>
        <taxon>Hydnangiaceae</taxon>
        <taxon>Laccaria</taxon>
    </lineage>
</organism>